<evidence type="ECO:0000313" key="10">
    <source>
        <dbReference type="EMBL" id="QDT54293.1"/>
    </source>
</evidence>
<evidence type="ECO:0000259" key="9">
    <source>
        <dbReference type="PROSITE" id="PS50943"/>
    </source>
</evidence>
<dbReference type="Pfam" id="PF01381">
    <property type="entry name" value="HTH_3"/>
    <property type="match status" value="1"/>
</dbReference>
<dbReference type="InterPro" id="IPR010982">
    <property type="entry name" value="Lambda_DNA-bd_dom_sf"/>
</dbReference>
<dbReference type="NCBIfam" id="TIGR00675">
    <property type="entry name" value="dcm"/>
    <property type="match status" value="1"/>
</dbReference>
<dbReference type="InterPro" id="IPR050390">
    <property type="entry name" value="C5-Methyltransferase"/>
</dbReference>
<comment type="catalytic activity">
    <reaction evidence="5 8">
        <text>a 2'-deoxycytidine in DNA + S-adenosyl-L-methionine = a 5-methyl-2'-deoxycytidine in DNA + S-adenosyl-L-homocysteine + H(+)</text>
        <dbReference type="Rhea" id="RHEA:13681"/>
        <dbReference type="Rhea" id="RHEA-COMP:11369"/>
        <dbReference type="Rhea" id="RHEA-COMP:11370"/>
        <dbReference type="ChEBI" id="CHEBI:15378"/>
        <dbReference type="ChEBI" id="CHEBI:57856"/>
        <dbReference type="ChEBI" id="CHEBI:59789"/>
        <dbReference type="ChEBI" id="CHEBI:85452"/>
        <dbReference type="ChEBI" id="CHEBI:85454"/>
        <dbReference type="EC" id="2.1.1.37"/>
    </reaction>
</comment>
<reference evidence="10 11" key="1">
    <citation type="submission" date="2019-02" db="EMBL/GenBank/DDBJ databases">
        <title>Deep-cultivation of Planctomycetes and their phenomic and genomic characterization uncovers novel biology.</title>
        <authorList>
            <person name="Wiegand S."/>
            <person name="Jogler M."/>
            <person name="Boedeker C."/>
            <person name="Pinto D."/>
            <person name="Vollmers J."/>
            <person name="Rivas-Marin E."/>
            <person name="Kohn T."/>
            <person name="Peeters S.H."/>
            <person name="Heuer A."/>
            <person name="Rast P."/>
            <person name="Oberbeckmann S."/>
            <person name="Bunk B."/>
            <person name="Jeske O."/>
            <person name="Meyerdierks A."/>
            <person name="Storesund J.E."/>
            <person name="Kallscheuer N."/>
            <person name="Luecker S."/>
            <person name="Lage O.M."/>
            <person name="Pohl T."/>
            <person name="Merkel B.J."/>
            <person name="Hornburger P."/>
            <person name="Mueller R.-W."/>
            <person name="Bruemmer F."/>
            <person name="Labrenz M."/>
            <person name="Spormann A.M."/>
            <person name="Op den Camp H."/>
            <person name="Overmann J."/>
            <person name="Amann R."/>
            <person name="Jetten M.S.M."/>
            <person name="Mascher T."/>
            <person name="Medema M.H."/>
            <person name="Devos D.P."/>
            <person name="Kaster A.-K."/>
            <person name="Ovreas L."/>
            <person name="Rohde M."/>
            <person name="Galperin M.Y."/>
            <person name="Jogler C."/>
        </authorList>
    </citation>
    <scope>NUCLEOTIDE SEQUENCE [LARGE SCALE GENOMIC DNA]</scope>
    <source>
        <strain evidence="10 11">Pan44</strain>
    </source>
</reference>
<dbReference type="REBASE" id="355852">
    <property type="entry name" value="M.PbaPan44ORF23210P"/>
</dbReference>
<dbReference type="GO" id="GO:0003886">
    <property type="term" value="F:DNA (cytosine-5-)-methyltransferase activity"/>
    <property type="evidence" value="ECO:0007669"/>
    <property type="project" value="UniProtKB-EC"/>
</dbReference>
<feature type="active site" evidence="6">
    <location>
        <position position="195"/>
    </location>
</feature>
<proteinExistence type="inferred from homology"/>
<evidence type="ECO:0000256" key="2">
    <source>
        <dbReference type="ARBA" id="ARBA00022679"/>
    </source>
</evidence>
<keyword evidence="11" id="KW-1185">Reference proteome</keyword>
<gene>
    <name evidence="10" type="primary">haeIIIM</name>
    <name evidence="10" type="ORF">Pan44_23210</name>
</gene>
<dbReference type="KEGG" id="ccos:Pan44_23210"/>
<dbReference type="CDD" id="cd00093">
    <property type="entry name" value="HTH_XRE"/>
    <property type="match status" value="1"/>
</dbReference>
<keyword evidence="1 6" id="KW-0489">Methyltransferase</keyword>
<evidence type="ECO:0000256" key="1">
    <source>
        <dbReference type="ARBA" id="ARBA00022603"/>
    </source>
</evidence>
<dbReference type="Pfam" id="PF00145">
    <property type="entry name" value="DNA_methylase"/>
    <property type="match status" value="1"/>
</dbReference>
<dbReference type="RefSeq" id="WP_145030166.1">
    <property type="nucleotide sequence ID" value="NZ_CP036271.1"/>
</dbReference>
<dbReference type="PRINTS" id="PR00105">
    <property type="entry name" value="C5METTRFRASE"/>
</dbReference>
<dbReference type="AlphaFoldDB" id="A0A517SDT8"/>
<dbReference type="GO" id="GO:0032259">
    <property type="term" value="P:methylation"/>
    <property type="evidence" value="ECO:0007669"/>
    <property type="project" value="UniProtKB-KW"/>
</dbReference>
<dbReference type="GO" id="GO:0009307">
    <property type="term" value="P:DNA restriction-modification system"/>
    <property type="evidence" value="ECO:0007669"/>
    <property type="project" value="UniProtKB-KW"/>
</dbReference>
<accession>A0A517SDT8</accession>
<dbReference type="PROSITE" id="PS50943">
    <property type="entry name" value="HTH_CROC1"/>
    <property type="match status" value="1"/>
</dbReference>
<dbReference type="InParanoid" id="A0A517SDT8"/>
<keyword evidence="2 6" id="KW-0808">Transferase</keyword>
<feature type="domain" description="HTH cro/C1-type" evidence="9">
    <location>
        <begin position="7"/>
        <end position="60"/>
    </location>
</feature>
<dbReference type="EC" id="2.1.1.37" evidence="8"/>
<keyword evidence="3 6" id="KW-0949">S-adenosyl-L-methionine</keyword>
<evidence type="ECO:0000256" key="8">
    <source>
        <dbReference type="RuleBase" id="RU000417"/>
    </source>
</evidence>
<dbReference type="SUPFAM" id="SSF47413">
    <property type="entry name" value="lambda repressor-like DNA-binding domains"/>
    <property type="match status" value="1"/>
</dbReference>
<dbReference type="Gene3D" id="3.40.50.150">
    <property type="entry name" value="Vaccinia Virus protein VP39"/>
    <property type="match status" value="1"/>
</dbReference>
<dbReference type="InterPro" id="IPR018117">
    <property type="entry name" value="C5_DNA_meth_AS"/>
</dbReference>
<organism evidence="10 11">
    <name type="scientific">Caulifigura coniformis</name>
    <dbReference type="NCBI Taxonomy" id="2527983"/>
    <lineage>
        <taxon>Bacteria</taxon>
        <taxon>Pseudomonadati</taxon>
        <taxon>Planctomycetota</taxon>
        <taxon>Planctomycetia</taxon>
        <taxon>Planctomycetales</taxon>
        <taxon>Planctomycetaceae</taxon>
        <taxon>Caulifigura</taxon>
    </lineage>
</organism>
<comment type="similarity">
    <text evidence="6 7">Belongs to the class I-like SAM-binding methyltransferase superfamily. C5-methyltransferase family.</text>
</comment>
<dbReference type="PROSITE" id="PS00095">
    <property type="entry name" value="C5_MTASE_2"/>
    <property type="match status" value="1"/>
</dbReference>
<sequence>MSGGSWIRDERDARGLSQANLARLLNVAQPKLSQWETERATPSPVMAEKVRSVFAEFDRHLADGTLPKGIRPRSRRRIERREPVAPKVFSADKPCPINAVLPKPDFTKLAQREHSRLSGIGLFAGCGGMSLGFRQAGVDVVGFVELEASARDIYQRNFPGTLCLGADVREISRDDVQQWAAHFGKVDVLFGGPPCQGFSLAGKRNTFDPRNQLFQSFANIAEVLKPAVVVLENVRLLTSMKAPDGRRVTEHIQRAFDSAGYRCAFAPLNAQDYGVPQSRERLFMIGVRTGGPAGQSPTFPLPTHGPATEATLFDPGRAPYATFRDAAGDLEALESGERSGSDPYHFAVDHPPHVIEWLKDVPEGESAHNNVDPKKRPPSGYNTTYKRLRWDEPSSTIGTTFGMISGCRTVHPTNTRSLTIREALRCQTFPDDFQLCGSLSDIRTAIGNAVPPLLARSIAQHVVSELLDQKRSAAPRKQARQLAYSDSL</sequence>
<dbReference type="PROSITE" id="PS00094">
    <property type="entry name" value="C5_MTASE_1"/>
    <property type="match status" value="1"/>
</dbReference>
<dbReference type="SUPFAM" id="SSF53335">
    <property type="entry name" value="S-adenosyl-L-methionine-dependent methyltransferases"/>
    <property type="match status" value="1"/>
</dbReference>
<keyword evidence="4" id="KW-0680">Restriction system</keyword>
<evidence type="ECO:0000256" key="6">
    <source>
        <dbReference type="PROSITE-ProRule" id="PRU01016"/>
    </source>
</evidence>
<dbReference type="InterPro" id="IPR031303">
    <property type="entry name" value="C5_meth_CS"/>
</dbReference>
<evidence type="ECO:0000313" key="11">
    <source>
        <dbReference type="Proteomes" id="UP000315700"/>
    </source>
</evidence>
<dbReference type="EMBL" id="CP036271">
    <property type="protein sequence ID" value="QDT54293.1"/>
    <property type="molecule type" value="Genomic_DNA"/>
</dbReference>
<name>A0A517SDT8_9PLAN</name>
<evidence type="ECO:0000256" key="7">
    <source>
        <dbReference type="RuleBase" id="RU000416"/>
    </source>
</evidence>
<dbReference type="PANTHER" id="PTHR10629">
    <property type="entry name" value="CYTOSINE-SPECIFIC METHYLTRANSFERASE"/>
    <property type="match status" value="1"/>
</dbReference>
<dbReference type="SMART" id="SM00530">
    <property type="entry name" value="HTH_XRE"/>
    <property type="match status" value="1"/>
</dbReference>
<evidence type="ECO:0000256" key="5">
    <source>
        <dbReference type="ARBA" id="ARBA00047422"/>
    </source>
</evidence>
<dbReference type="PANTHER" id="PTHR10629:SF52">
    <property type="entry name" value="DNA (CYTOSINE-5)-METHYLTRANSFERASE 1"/>
    <property type="match status" value="1"/>
</dbReference>
<dbReference type="PROSITE" id="PS51679">
    <property type="entry name" value="SAM_MT_C5"/>
    <property type="match status" value="1"/>
</dbReference>
<evidence type="ECO:0000256" key="3">
    <source>
        <dbReference type="ARBA" id="ARBA00022691"/>
    </source>
</evidence>
<evidence type="ECO:0000256" key="4">
    <source>
        <dbReference type="ARBA" id="ARBA00022747"/>
    </source>
</evidence>
<dbReference type="GO" id="GO:0044027">
    <property type="term" value="P:negative regulation of gene expression via chromosomal CpG island methylation"/>
    <property type="evidence" value="ECO:0007669"/>
    <property type="project" value="TreeGrafter"/>
</dbReference>
<dbReference type="Gene3D" id="3.90.120.10">
    <property type="entry name" value="DNA Methylase, subunit A, domain 2"/>
    <property type="match status" value="1"/>
</dbReference>
<protein>
    <recommendedName>
        <fullName evidence="8">Cytosine-specific methyltransferase</fullName>
        <ecNumber evidence="8">2.1.1.37</ecNumber>
    </recommendedName>
</protein>
<dbReference type="OrthoDB" id="9813719at2"/>
<dbReference type="Proteomes" id="UP000315700">
    <property type="component" value="Chromosome"/>
</dbReference>
<dbReference type="InterPro" id="IPR001387">
    <property type="entry name" value="Cro/C1-type_HTH"/>
</dbReference>
<dbReference type="InterPro" id="IPR029063">
    <property type="entry name" value="SAM-dependent_MTases_sf"/>
</dbReference>
<dbReference type="InterPro" id="IPR001525">
    <property type="entry name" value="C5_MeTfrase"/>
</dbReference>
<dbReference type="Gene3D" id="1.10.260.40">
    <property type="entry name" value="lambda repressor-like DNA-binding domains"/>
    <property type="match status" value="1"/>
</dbReference>
<dbReference type="GO" id="GO:0003677">
    <property type="term" value="F:DNA binding"/>
    <property type="evidence" value="ECO:0007669"/>
    <property type="project" value="InterPro"/>
</dbReference>